<evidence type="ECO:0000256" key="9">
    <source>
        <dbReference type="SAM" id="Coils"/>
    </source>
</evidence>
<keyword evidence="6" id="KW-0472">Membrane</keyword>
<evidence type="ECO:0000256" key="6">
    <source>
        <dbReference type="ARBA" id="ARBA00023136"/>
    </source>
</evidence>
<evidence type="ECO:0000313" key="13">
    <source>
        <dbReference type="Proteomes" id="UP000000702"/>
    </source>
</evidence>
<dbReference type="Pfam" id="PF13206">
    <property type="entry name" value="VSG_B"/>
    <property type="match status" value="1"/>
</dbReference>
<keyword evidence="3" id="KW-1003">Cell membrane</keyword>
<evidence type="ECO:0000256" key="10">
    <source>
        <dbReference type="SAM" id="SignalP"/>
    </source>
</evidence>
<keyword evidence="9" id="KW-0175">Coiled coil</keyword>
<feature type="chain" id="PRO_5003394879" evidence="10">
    <location>
        <begin position="24"/>
        <end position="399"/>
    </location>
</feature>
<evidence type="ECO:0000313" key="12">
    <source>
        <dbReference type="EMBL" id="CCD15063.1"/>
    </source>
</evidence>
<name>F9WCR5_TRYCI</name>
<evidence type="ECO:0000256" key="4">
    <source>
        <dbReference type="ARBA" id="ARBA00022622"/>
    </source>
</evidence>
<sequence>MHLSTAMSVLLLLFTRLLSSSEAVEIPRNRAEFSALCWFWRIGLSAEWALKTDHYKHLSPASFIKHRMLVEWLEDDGNNTPWALDSRLSAALWYLNETEREAAQNMLEAFNQKKKEFAQLEKAIQQKADEARRVLETVRDQIQVVRYGSARKDEPSESWINDAYTRNTRRVRACTMKGSLPGQPRAGSSLVNDLLCLCIAGSPRGGDNNDRICGVELDQKYTWTDRNGFFPYGMAESAWNQISEGCGKVQLPTDLTVENLQSAIHLFENLLGNNTRPLVPGNDLRAFQWVLGYTGHGKKATPISVCSASSNKPDEALGQCVNYANATGGRRGTIAWLQAFQDIVSQVRLYEALHHELEGLDQQVQALSRDLEEAFEEAGFSYQAPRKPHGLLLFLWLLI</sequence>
<dbReference type="GO" id="GO:0098552">
    <property type="term" value="C:side of membrane"/>
    <property type="evidence" value="ECO:0007669"/>
    <property type="project" value="UniProtKB-KW"/>
</dbReference>
<comment type="subcellular location">
    <subcellularLocation>
        <location evidence="2">Cell membrane</location>
        <topology evidence="2">Lipid-anchor</topology>
        <topology evidence="2">GPI-anchor</topology>
    </subcellularLocation>
</comment>
<organism evidence="12 13">
    <name type="scientific">Trypanosoma congolense (strain IL3000)</name>
    <dbReference type="NCBI Taxonomy" id="1068625"/>
    <lineage>
        <taxon>Eukaryota</taxon>
        <taxon>Discoba</taxon>
        <taxon>Euglenozoa</taxon>
        <taxon>Kinetoplastea</taxon>
        <taxon>Metakinetoplastina</taxon>
        <taxon>Trypanosomatida</taxon>
        <taxon>Trypanosomatidae</taxon>
        <taxon>Trypanosoma</taxon>
        <taxon>Nannomonas</taxon>
    </lineage>
</organism>
<dbReference type="Proteomes" id="UP000000702">
    <property type="component" value="Unassembled WGS sequence"/>
</dbReference>
<feature type="domain" description="Trypanosome variant surface glycoprotein B-type N-terminal" evidence="11">
    <location>
        <begin position="97"/>
        <end position="365"/>
    </location>
</feature>
<evidence type="ECO:0000256" key="2">
    <source>
        <dbReference type="ARBA" id="ARBA00004609"/>
    </source>
</evidence>
<protein>
    <submittedName>
        <fullName evidence="12">Variant surface glycoprotein</fullName>
    </submittedName>
</protein>
<dbReference type="InterPro" id="IPR025932">
    <property type="entry name" value="Trypano_VSG_B_N_dom"/>
</dbReference>
<evidence type="ECO:0000259" key="11">
    <source>
        <dbReference type="Pfam" id="PF13206"/>
    </source>
</evidence>
<keyword evidence="7" id="KW-0325">Glycoprotein</keyword>
<evidence type="ECO:0000256" key="5">
    <source>
        <dbReference type="ARBA" id="ARBA00022729"/>
    </source>
</evidence>
<feature type="coiled-coil region" evidence="9">
    <location>
        <begin position="350"/>
        <end position="377"/>
    </location>
</feature>
<feature type="signal peptide" evidence="10">
    <location>
        <begin position="1"/>
        <end position="23"/>
    </location>
</feature>
<reference evidence="12 13" key="2">
    <citation type="journal article" date="2012" name="Proc. Natl. Acad. Sci. U.S.A.">
        <title>Antigenic diversity is generated by distinct evolutionary mechanisms in African trypanosome species.</title>
        <authorList>
            <person name="Jackson A.P."/>
            <person name="Berry A."/>
            <person name="Aslett M."/>
            <person name="Allison H.C."/>
            <person name="Burton P."/>
            <person name="Vavrova-Anderson J."/>
            <person name="Brown R."/>
            <person name="Browne H."/>
            <person name="Corton N."/>
            <person name="Hauser H."/>
            <person name="Gamble J."/>
            <person name="Gilderthorp R."/>
            <person name="Marcello L."/>
            <person name="McQuillan J."/>
            <person name="Otto T.D."/>
            <person name="Quail M.A."/>
            <person name="Sanders M.J."/>
            <person name="van Tonder A."/>
            <person name="Ginger M.L."/>
            <person name="Field M.C."/>
            <person name="Barry J.D."/>
            <person name="Hertz-Fowler C."/>
            <person name="Berriman M."/>
        </authorList>
    </citation>
    <scope>NUCLEOTIDE SEQUENCE [LARGE SCALE GENOMIC DNA]</scope>
    <source>
        <strain evidence="12 13">IL3000</strain>
    </source>
</reference>
<gene>
    <name evidence="12" type="ORF">TCIL3000_0_56270</name>
</gene>
<evidence type="ECO:0000256" key="7">
    <source>
        <dbReference type="ARBA" id="ARBA00023180"/>
    </source>
</evidence>
<evidence type="ECO:0000256" key="8">
    <source>
        <dbReference type="ARBA" id="ARBA00023288"/>
    </source>
</evidence>
<proteinExistence type="predicted"/>
<feature type="coiled-coil region" evidence="9">
    <location>
        <begin position="100"/>
        <end position="141"/>
    </location>
</feature>
<keyword evidence="4" id="KW-0336">GPI-anchor</keyword>
<comment type="caution">
    <text evidence="12">The sequence shown here is derived from an EMBL/GenBank/DDBJ whole genome shotgun (WGS) entry which is preliminary data.</text>
</comment>
<comment type="function">
    <text evidence="1">VSG forms a coat on the surface of the parasite. The trypanosome evades the immune response of the host by expressing a series of antigenically distinct VSGs from an estimated 1000 VSG genes.</text>
</comment>
<dbReference type="GO" id="GO:0005886">
    <property type="term" value="C:plasma membrane"/>
    <property type="evidence" value="ECO:0007669"/>
    <property type="project" value="UniProtKB-SubCell"/>
</dbReference>
<evidence type="ECO:0000256" key="1">
    <source>
        <dbReference type="ARBA" id="ARBA00002523"/>
    </source>
</evidence>
<accession>F9WCR5</accession>
<keyword evidence="13" id="KW-1185">Reference proteome</keyword>
<evidence type="ECO:0000256" key="3">
    <source>
        <dbReference type="ARBA" id="ARBA00022475"/>
    </source>
</evidence>
<keyword evidence="8" id="KW-0449">Lipoprotein</keyword>
<keyword evidence="5 10" id="KW-0732">Signal</keyword>
<dbReference type="VEuPathDB" id="TriTrypDB:TcIL3000_0_56270"/>
<dbReference type="AlphaFoldDB" id="F9WCR5"/>
<dbReference type="EMBL" id="CAEQ01001752">
    <property type="protein sequence ID" value="CCD15063.1"/>
    <property type="molecule type" value="Genomic_DNA"/>
</dbReference>
<reference evidence="13" key="1">
    <citation type="submission" date="2011-07" db="EMBL/GenBank/DDBJ databases">
        <title>Divergent evolution of antigenic variation in African trypanosomes.</title>
        <authorList>
            <person name="Jackson A.P."/>
            <person name="Berry A."/>
            <person name="Allison H.C."/>
            <person name="Burton P."/>
            <person name="Anderson J."/>
            <person name="Aslett M."/>
            <person name="Brown R."/>
            <person name="Corton N."/>
            <person name="Harris D."/>
            <person name="Hauser H."/>
            <person name="Gamble J."/>
            <person name="Gilderthorp R."/>
            <person name="McQuillan J."/>
            <person name="Quail M.A."/>
            <person name="Sanders M."/>
            <person name="Van Tonder A."/>
            <person name="Ginger M.L."/>
            <person name="Donelson J.E."/>
            <person name="Field M.C."/>
            <person name="Barry J.D."/>
            <person name="Berriman M."/>
            <person name="Hertz-Fowler C."/>
        </authorList>
    </citation>
    <scope>NUCLEOTIDE SEQUENCE [LARGE SCALE GENOMIC DNA]</scope>
    <source>
        <strain evidence="13">IL3000</strain>
    </source>
</reference>